<proteinExistence type="predicted"/>
<dbReference type="InterPro" id="IPR025951">
    <property type="entry name" value="GXWXG_dom"/>
</dbReference>
<accession>A0A840XLV9</accession>
<dbReference type="Pfam" id="PF14232">
    <property type="entry name" value="DUF4334"/>
    <property type="match status" value="1"/>
</dbReference>
<comment type="caution">
    <text evidence="3">The sequence shown here is derived from an EMBL/GenBank/DDBJ whole genome shotgun (WGS) entry which is preliminary data.</text>
</comment>
<feature type="domain" description="GXWXG" evidence="1">
    <location>
        <begin position="25"/>
        <end position="83"/>
    </location>
</feature>
<dbReference type="InterPro" id="IPR025568">
    <property type="entry name" value="DUF4334"/>
</dbReference>
<evidence type="ECO:0000259" key="1">
    <source>
        <dbReference type="Pfam" id="PF14231"/>
    </source>
</evidence>
<gene>
    <name evidence="3" type="ORF">BJ959_000385</name>
</gene>
<feature type="domain" description="DUF4334" evidence="2">
    <location>
        <begin position="126"/>
        <end position="181"/>
    </location>
</feature>
<evidence type="ECO:0000313" key="3">
    <source>
        <dbReference type="EMBL" id="MBB5616889.1"/>
    </source>
</evidence>
<evidence type="ECO:0008006" key="5">
    <source>
        <dbReference type="Google" id="ProtNLM"/>
    </source>
</evidence>
<dbReference type="Gene3D" id="2.40.128.580">
    <property type="entry name" value="GXWXG domain"/>
    <property type="match status" value="1"/>
</dbReference>
<organism evidence="3 4">
    <name type="scientific">Microcella frigidaquae</name>
    <dbReference type="NCBI Taxonomy" id="424758"/>
    <lineage>
        <taxon>Bacteria</taxon>
        <taxon>Bacillati</taxon>
        <taxon>Actinomycetota</taxon>
        <taxon>Actinomycetes</taxon>
        <taxon>Micrococcales</taxon>
        <taxon>Microbacteriaceae</taxon>
        <taxon>Microcella</taxon>
    </lineage>
</organism>
<dbReference type="Pfam" id="PF14231">
    <property type="entry name" value="GXWXG"/>
    <property type="match status" value="1"/>
</dbReference>
<sequence length="188" mass="20226">MTDPAAAHRTLASLEQGAALSEALAFYDTLAPVAVPTMVGDWRGAGIPTGGPFDGLLENLGWHGKRFDSAESVHPLVFVGARGRLVNADPGRVPLGLAARHGQRFTGRATAIAFRALLPLLATRRPRARLRPVEYRGVTSAAMSYDQLPIIDVFRAVDDDTLVGAMDLRGLAEPYLFTLRRERPASAL</sequence>
<keyword evidence="4" id="KW-1185">Reference proteome</keyword>
<evidence type="ECO:0000259" key="2">
    <source>
        <dbReference type="Pfam" id="PF14232"/>
    </source>
</evidence>
<reference evidence="3 4" key="1">
    <citation type="submission" date="2020-08" db="EMBL/GenBank/DDBJ databases">
        <title>Sequencing the genomes of 1000 actinobacteria strains.</title>
        <authorList>
            <person name="Klenk H.-P."/>
        </authorList>
    </citation>
    <scope>NUCLEOTIDE SEQUENCE [LARGE SCALE GENOMIC DNA]</scope>
    <source>
        <strain evidence="3 4">DSM 23889</strain>
    </source>
</reference>
<evidence type="ECO:0000313" key="4">
    <source>
        <dbReference type="Proteomes" id="UP000552883"/>
    </source>
</evidence>
<dbReference type="EMBL" id="JACHBS010000001">
    <property type="protein sequence ID" value="MBB5616889.1"/>
    <property type="molecule type" value="Genomic_DNA"/>
</dbReference>
<dbReference type="OrthoDB" id="334894at2"/>
<name>A0A840XLV9_9MICO</name>
<protein>
    <recommendedName>
        <fullName evidence="5">GXWXG protein</fullName>
    </recommendedName>
</protein>
<dbReference type="Proteomes" id="UP000552883">
    <property type="component" value="Unassembled WGS sequence"/>
</dbReference>
<dbReference type="RefSeq" id="WP_153980957.1">
    <property type="nucleotide sequence ID" value="NZ_BAAANZ010000001.1"/>
</dbReference>
<dbReference type="AlphaFoldDB" id="A0A840XLV9"/>